<keyword evidence="2" id="KW-0812">Transmembrane</keyword>
<feature type="transmembrane region" description="Helical" evidence="2">
    <location>
        <begin position="26"/>
        <end position="50"/>
    </location>
</feature>
<feature type="transmembrane region" description="Helical" evidence="2">
    <location>
        <begin position="603"/>
        <end position="625"/>
    </location>
</feature>
<feature type="transmembrane region" description="Helical" evidence="2">
    <location>
        <begin position="573"/>
        <end position="596"/>
    </location>
</feature>
<sequence>MKPRKTLRVARWELSRSVGSVDRRTVVLGIFGLILVFGGGLAVFGGSVALDDDIYRVGVPEDSSYYPAVDEHSALKPVPPEDDLIERGDAEIMLEPYGPGGYELSQAETQKGDAAMAEFETAIDGYNYRMMEAEGNQTAAFPVLVDLRYEASGGAGIVEAGAGSDDDTSGTETNGDQEADGDHETDEQETRDDSSEADDETLDGGADDSDDSDDTTDSEDDDPASGDSSDTGNWISDAIAGDSIVDTPAGISPPFPFGSLVLAFLFIIPMNFVIQLYGSSIMNERINRRGELLLVAPVSRGDVIVGKTLPYLAALVLVSVAIALAIDGGPVSIAAVVPIALLFLAATFVGAMFARSFKELTFVTVTISVLLTSYVFVPAIFTEITPIALISPLTLVVWDLQGEAVSALQYTFSTGSFYLLSLLLFGLGAGVYREEDMFSQRSVHLKVLDALANYVSGLKSVAAISALMIPFVFVAQLLTVTVLFALPESFALPVLLLLISCTEEVAKSLHVYAGYAHNRFDRSISTAVAVGAASGLGFFVAEKVTHVAQIVGITQLELGAVAFPTTDGISPTLAVGLFFLPLALHTLTTIVSAIGARRDRVHYLAMLVLAISIHTLYNYVVIFHVQ</sequence>
<comment type="caution">
    <text evidence="3">The sequence shown here is derived from an EMBL/GenBank/DDBJ whole genome shotgun (WGS) entry which is preliminary data.</text>
</comment>
<name>A0AAE3FRB0_9EURY</name>
<keyword evidence="2" id="KW-0472">Membrane</keyword>
<proteinExistence type="predicted"/>
<feature type="region of interest" description="Disordered" evidence="1">
    <location>
        <begin position="158"/>
        <end position="233"/>
    </location>
</feature>
<keyword evidence="2" id="KW-1133">Transmembrane helix</keyword>
<dbReference type="EMBL" id="JAKRVY010000004">
    <property type="protein sequence ID" value="MCL9813908.1"/>
    <property type="molecule type" value="Genomic_DNA"/>
</dbReference>
<feature type="transmembrane region" description="Helical" evidence="2">
    <location>
        <begin position="461"/>
        <end position="486"/>
    </location>
</feature>
<accession>A0AAE3FRB0</accession>
<dbReference type="RefSeq" id="WP_250596624.1">
    <property type="nucleotide sequence ID" value="NZ_JAKRVY010000004.1"/>
</dbReference>
<gene>
    <name evidence="3" type="ORF">AArcSt11_09615</name>
</gene>
<feature type="transmembrane region" description="Helical" evidence="2">
    <location>
        <begin position="332"/>
        <end position="353"/>
    </location>
</feature>
<feature type="transmembrane region" description="Helical" evidence="2">
    <location>
        <begin position="309"/>
        <end position="326"/>
    </location>
</feature>
<feature type="transmembrane region" description="Helical" evidence="2">
    <location>
        <begin position="257"/>
        <end position="278"/>
    </location>
</feature>
<evidence type="ECO:0000313" key="3">
    <source>
        <dbReference type="EMBL" id="MCL9813908.1"/>
    </source>
</evidence>
<feature type="transmembrane region" description="Helical" evidence="2">
    <location>
        <begin position="360"/>
        <end position="390"/>
    </location>
</feature>
<feature type="transmembrane region" description="Helical" evidence="2">
    <location>
        <begin position="410"/>
        <end position="432"/>
    </location>
</feature>
<evidence type="ECO:0000256" key="1">
    <source>
        <dbReference type="SAM" id="MobiDB-lite"/>
    </source>
</evidence>
<keyword evidence="4" id="KW-1185">Reference proteome</keyword>
<reference evidence="3 4" key="1">
    <citation type="journal article" date="2022" name="Syst. Appl. Microbiol.">
        <title>Natronocalculus amylovorans gen. nov., sp. nov., and Natranaeroarchaeum aerophilus sp. nov., dominant culturable amylolytic natronoarchaea from hypersaline soda lakes in southwestern Siberia.</title>
        <authorList>
            <person name="Sorokin D.Y."/>
            <person name="Elcheninov A.G."/>
            <person name="Khizhniak T.V."/>
            <person name="Koenen M."/>
            <person name="Bale N.J."/>
            <person name="Damste J.S.S."/>
            <person name="Kublanov I.V."/>
        </authorList>
    </citation>
    <scope>NUCLEOTIDE SEQUENCE [LARGE SCALE GENOMIC DNA]</scope>
    <source>
        <strain evidence="3 4">AArc-St1-1</strain>
    </source>
</reference>
<dbReference type="AlphaFoldDB" id="A0AAE3FRB0"/>
<evidence type="ECO:0000313" key="4">
    <source>
        <dbReference type="Proteomes" id="UP001202674"/>
    </source>
</evidence>
<organism evidence="3 4">
    <name type="scientific">Natranaeroarchaeum aerophilus</name>
    <dbReference type="NCBI Taxonomy" id="2917711"/>
    <lineage>
        <taxon>Archaea</taxon>
        <taxon>Methanobacteriati</taxon>
        <taxon>Methanobacteriota</taxon>
        <taxon>Stenosarchaea group</taxon>
        <taxon>Halobacteria</taxon>
        <taxon>Halobacteriales</taxon>
        <taxon>Natronoarchaeaceae</taxon>
        <taxon>Natranaeroarchaeum</taxon>
    </lineage>
</organism>
<protein>
    <submittedName>
        <fullName evidence="3">ABC transporter permease subunit</fullName>
    </submittedName>
</protein>
<feature type="compositionally biased region" description="Acidic residues" evidence="1">
    <location>
        <begin position="164"/>
        <end position="224"/>
    </location>
</feature>
<dbReference type="Proteomes" id="UP001202674">
    <property type="component" value="Unassembled WGS sequence"/>
</dbReference>
<evidence type="ECO:0000256" key="2">
    <source>
        <dbReference type="SAM" id="Phobius"/>
    </source>
</evidence>